<evidence type="ECO:0000313" key="2">
    <source>
        <dbReference type="Proteomes" id="UP000502377"/>
    </source>
</evidence>
<dbReference type="AlphaFoldDB" id="A0A6G5QP14"/>
<reference evidence="1 2" key="1">
    <citation type="submission" date="2016-07" db="EMBL/GenBank/DDBJ databases">
        <title>Comparative genomics of the Campylobacter concisus group.</title>
        <authorList>
            <person name="Miller W.G."/>
            <person name="Yee E."/>
            <person name="Chapman M.H."/>
            <person name="Huynh S."/>
            <person name="Bono J.L."/>
            <person name="On S.L.W."/>
            <person name="StLeger J."/>
            <person name="Foster G."/>
            <person name="Parker C.T."/>
        </authorList>
    </citation>
    <scope>NUCLEOTIDE SEQUENCE [LARGE SCALE GENOMIC DNA]</scope>
    <source>
        <strain evidence="1 2">ATCC 33238</strain>
    </source>
</reference>
<name>A0A6G5QP14_CAMRE</name>
<accession>A0A6G5QP14</accession>
<protein>
    <submittedName>
        <fullName evidence="1">Uncharacterized protein</fullName>
    </submittedName>
</protein>
<dbReference type="EMBL" id="CP012543">
    <property type="protein sequence ID" value="QCD47455.1"/>
    <property type="molecule type" value="Genomic_DNA"/>
</dbReference>
<evidence type="ECO:0000313" key="1">
    <source>
        <dbReference type="EMBL" id="QCD47455.1"/>
    </source>
</evidence>
<gene>
    <name evidence="1" type="ORF">CRECT_1835</name>
</gene>
<dbReference type="RefSeq" id="WP_004318552.1">
    <property type="nucleotide sequence ID" value="NZ_CP012543.1"/>
</dbReference>
<organism evidence="1 2">
    <name type="scientific">Campylobacter rectus</name>
    <name type="common">Wolinella recta</name>
    <dbReference type="NCBI Taxonomy" id="203"/>
    <lineage>
        <taxon>Bacteria</taxon>
        <taxon>Pseudomonadati</taxon>
        <taxon>Campylobacterota</taxon>
        <taxon>Epsilonproteobacteria</taxon>
        <taxon>Campylobacterales</taxon>
        <taxon>Campylobacteraceae</taxon>
        <taxon>Campylobacter</taxon>
    </lineage>
</organism>
<dbReference type="Proteomes" id="UP000502377">
    <property type="component" value="Chromosome"/>
</dbReference>
<dbReference type="KEGG" id="crx:CRECT_1835"/>
<sequence>MKLIGHELVPYEPLFWRENAEQIEAGKQNLFKFDEAAIKRAQELGAQFCVEAENLNETIVANAAGAKFIVVPRELAIKAAKLAQDYLFDAQICVVIGGEGELAELAKTGADVAIFKNAVIGKDKR</sequence>
<proteinExistence type="predicted"/>